<evidence type="ECO:0000313" key="2">
    <source>
        <dbReference type="Proteomes" id="UP000694388"/>
    </source>
</evidence>
<name>A0A8C4QPF6_EPTBU</name>
<protein>
    <recommendedName>
        <fullName evidence="3">Retrotransposon gag domain-containing protein</fullName>
    </recommendedName>
</protein>
<dbReference type="GeneTree" id="ENSGT00940000167314"/>
<dbReference type="PANTHER" id="PTHR33198">
    <property type="entry name" value="ANK_REP_REGION DOMAIN-CONTAINING PROTEIN-RELATED"/>
    <property type="match status" value="1"/>
</dbReference>
<sequence>MELPVSQTEVRAIGGACYSMMVVVDLLRMSPVGKMGEFCEENEDWSQYVERVEFFFTANGIEGEERKRAVLLTVMGPEAFGLLKRLVEPRKVAREPFDSLVEIMRDHLESEPSDIVQRFRFNSRDRKPCESVALFNAELSKLAGRCNFGRVRDDMLRDRLVCGVNDQLIRRRLLSERG</sequence>
<evidence type="ECO:0008006" key="3">
    <source>
        <dbReference type="Google" id="ProtNLM"/>
    </source>
</evidence>
<dbReference type="PANTHER" id="PTHR33198:SF19">
    <property type="entry name" value="CCHC-TYPE DOMAIN-CONTAINING PROTEIN"/>
    <property type="match status" value="1"/>
</dbReference>
<evidence type="ECO:0000313" key="1">
    <source>
        <dbReference type="Ensembl" id="ENSEBUP00000017553.1"/>
    </source>
</evidence>
<dbReference type="Proteomes" id="UP000694388">
    <property type="component" value="Unplaced"/>
</dbReference>
<dbReference type="Ensembl" id="ENSEBUT00000018129.1">
    <property type="protein sequence ID" value="ENSEBUP00000017553.1"/>
    <property type="gene ID" value="ENSEBUG00000010977.1"/>
</dbReference>
<organism evidence="1 2">
    <name type="scientific">Eptatretus burgeri</name>
    <name type="common">Inshore hagfish</name>
    <dbReference type="NCBI Taxonomy" id="7764"/>
    <lineage>
        <taxon>Eukaryota</taxon>
        <taxon>Metazoa</taxon>
        <taxon>Chordata</taxon>
        <taxon>Craniata</taxon>
        <taxon>Vertebrata</taxon>
        <taxon>Cyclostomata</taxon>
        <taxon>Myxini</taxon>
        <taxon>Myxiniformes</taxon>
        <taxon>Myxinidae</taxon>
        <taxon>Eptatretinae</taxon>
        <taxon>Eptatretus</taxon>
    </lineage>
</organism>
<dbReference type="AlphaFoldDB" id="A0A8C4QPF6"/>
<dbReference type="OMA" id="CEENEDW"/>
<reference evidence="1" key="2">
    <citation type="submission" date="2025-09" db="UniProtKB">
        <authorList>
            <consortium name="Ensembl"/>
        </authorList>
    </citation>
    <scope>IDENTIFICATION</scope>
</reference>
<reference evidence="1" key="1">
    <citation type="submission" date="2025-08" db="UniProtKB">
        <authorList>
            <consortium name="Ensembl"/>
        </authorList>
    </citation>
    <scope>IDENTIFICATION</scope>
</reference>
<accession>A0A8C4QPF6</accession>
<keyword evidence="2" id="KW-1185">Reference proteome</keyword>
<proteinExistence type="predicted"/>